<evidence type="ECO:0000313" key="3">
    <source>
        <dbReference type="EMBL" id="KAG7193033.1"/>
    </source>
</evidence>
<proteinExistence type="predicted"/>
<dbReference type="InterPro" id="IPR029063">
    <property type="entry name" value="SAM-dependent_MTases_sf"/>
</dbReference>
<dbReference type="GeneID" id="66114522"/>
<sequence length="292" mass="32630">MSETHAEAIEANKKEMDLNFARIYDELDSQKFFNSVNARVLLEFDPLKVLPPTDSVIDKLVDLPKPGSDLWISKEPRSILDFAVGTGSLTEKLAPYLQNGSEVVGIDINESFMLLFTERIERLEVTHPDIKFEAVINDVLNDDTAQFQDRFDLIFLTISYHHIHNYETVTKKLALFLKKDGHLVIIDFYNEDVEKETAPGKAPGGAVQHMGGLKLEKLKETLGDLSGLSNVSAVPFAELKLFLPEKFIMNHSTQSTIDALKDGKLPQKIAKDGSNLFEITIKLVIATGTKLS</sequence>
<protein>
    <recommendedName>
        <fullName evidence="2">Methyltransferase domain-containing protein</fullName>
    </recommendedName>
</protein>
<evidence type="ECO:0000259" key="2">
    <source>
        <dbReference type="Pfam" id="PF13847"/>
    </source>
</evidence>
<dbReference type="EMBL" id="JAHMUF010000014">
    <property type="protein sequence ID" value="KAG7193033.1"/>
    <property type="molecule type" value="Genomic_DNA"/>
</dbReference>
<evidence type="ECO:0000256" key="1">
    <source>
        <dbReference type="ARBA" id="ARBA00022679"/>
    </source>
</evidence>
<dbReference type="InterPro" id="IPR025714">
    <property type="entry name" value="Methyltranfer_dom"/>
</dbReference>
<dbReference type="SUPFAM" id="SSF53335">
    <property type="entry name" value="S-adenosyl-L-methionine-dependent methyltransferases"/>
    <property type="match status" value="1"/>
</dbReference>
<comment type="caution">
    <text evidence="3">The sequence shown here is derived from an EMBL/GenBank/DDBJ whole genome shotgun (WGS) entry which is preliminary data.</text>
</comment>
<reference evidence="3" key="1">
    <citation type="submission" date="2021-03" db="EMBL/GenBank/DDBJ databases">
        <authorList>
            <person name="Palmer J.M."/>
        </authorList>
    </citation>
    <scope>NUCLEOTIDE SEQUENCE</scope>
    <source>
        <strain evidence="3">ARV_011</strain>
    </source>
</reference>
<dbReference type="GO" id="GO:0016740">
    <property type="term" value="F:transferase activity"/>
    <property type="evidence" value="ECO:0007669"/>
    <property type="project" value="UniProtKB-KW"/>
</dbReference>
<evidence type="ECO:0000313" key="4">
    <source>
        <dbReference type="Proteomes" id="UP000790833"/>
    </source>
</evidence>
<dbReference type="RefSeq" id="XP_043048582.1">
    <property type="nucleotide sequence ID" value="XM_043191950.1"/>
</dbReference>
<accession>A0A9P8AHZ1</accession>
<dbReference type="PANTHER" id="PTHR43861:SF3">
    <property type="entry name" value="PUTATIVE (AFU_ORTHOLOGUE AFUA_2G14390)-RELATED"/>
    <property type="match status" value="1"/>
</dbReference>
<dbReference type="CDD" id="cd02440">
    <property type="entry name" value="AdoMet_MTases"/>
    <property type="match status" value="1"/>
</dbReference>
<gene>
    <name evidence="3" type="ORF">KQ657_001148</name>
</gene>
<dbReference type="OrthoDB" id="3647at2759"/>
<keyword evidence="1" id="KW-0808">Transferase</keyword>
<dbReference type="PANTHER" id="PTHR43861">
    <property type="entry name" value="TRANS-ACONITATE 2-METHYLTRANSFERASE-RELATED"/>
    <property type="match status" value="1"/>
</dbReference>
<dbReference type="Pfam" id="PF13847">
    <property type="entry name" value="Methyltransf_31"/>
    <property type="match status" value="1"/>
</dbReference>
<organism evidence="3 4">
    <name type="scientific">Scheffersomyces spartinae</name>
    <dbReference type="NCBI Taxonomy" id="45513"/>
    <lineage>
        <taxon>Eukaryota</taxon>
        <taxon>Fungi</taxon>
        <taxon>Dikarya</taxon>
        <taxon>Ascomycota</taxon>
        <taxon>Saccharomycotina</taxon>
        <taxon>Pichiomycetes</taxon>
        <taxon>Debaryomycetaceae</taxon>
        <taxon>Scheffersomyces</taxon>
    </lineage>
</organism>
<dbReference type="Proteomes" id="UP000790833">
    <property type="component" value="Unassembled WGS sequence"/>
</dbReference>
<feature type="domain" description="Methyltransferase" evidence="2">
    <location>
        <begin position="78"/>
        <end position="191"/>
    </location>
</feature>
<dbReference type="Gene3D" id="3.40.50.150">
    <property type="entry name" value="Vaccinia Virus protein VP39"/>
    <property type="match status" value="1"/>
</dbReference>
<dbReference type="AlphaFoldDB" id="A0A9P8AHZ1"/>
<name>A0A9P8AHZ1_9ASCO</name>
<keyword evidence="4" id="KW-1185">Reference proteome</keyword>